<keyword evidence="2" id="KW-1185">Reference proteome</keyword>
<accession>A0A9P9WWT9</accession>
<organism evidence="1 2">
    <name type="scientific">Neoarthrinium moseri</name>
    <dbReference type="NCBI Taxonomy" id="1658444"/>
    <lineage>
        <taxon>Eukaryota</taxon>
        <taxon>Fungi</taxon>
        <taxon>Dikarya</taxon>
        <taxon>Ascomycota</taxon>
        <taxon>Pezizomycotina</taxon>
        <taxon>Sordariomycetes</taxon>
        <taxon>Xylariomycetidae</taxon>
        <taxon>Amphisphaeriales</taxon>
        <taxon>Apiosporaceae</taxon>
        <taxon>Neoarthrinium</taxon>
    </lineage>
</organism>
<name>A0A9P9WWT9_9PEZI</name>
<proteinExistence type="predicted"/>
<protein>
    <submittedName>
        <fullName evidence="1">Uncharacterized protein</fullName>
    </submittedName>
</protein>
<reference evidence="1" key="1">
    <citation type="submission" date="2021-03" db="EMBL/GenBank/DDBJ databases">
        <title>Revisited historic fungal species revealed as producer of novel bioactive compounds through whole genome sequencing and comparative genomics.</title>
        <authorList>
            <person name="Vignolle G.A."/>
            <person name="Hochenegger N."/>
            <person name="Mach R.L."/>
            <person name="Mach-Aigner A.R."/>
            <person name="Javad Rahimi M."/>
            <person name="Salim K.A."/>
            <person name="Chan C.M."/>
            <person name="Lim L.B.L."/>
            <person name="Cai F."/>
            <person name="Druzhinina I.S."/>
            <person name="U'Ren J.M."/>
            <person name="Derntl C."/>
        </authorList>
    </citation>
    <scope>NUCLEOTIDE SEQUENCE</scope>
    <source>
        <strain evidence="1">TUCIM 5799</strain>
    </source>
</reference>
<gene>
    <name evidence="1" type="ORF">JX265_000982</name>
</gene>
<dbReference type="AlphaFoldDB" id="A0A9P9WWT9"/>
<comment type="caution">
    <text evidence="1">The sequence shown here is derived from an EMBL/GenBank/DDBJ whole genome shotgun (WGS) entry which is preliminary data.</text>
</comment>
<evidence type="ECO:0000313" key="2">
    <source>
        <dbReference type="Proteomes" id="UP000829685"/>
    </source>
</evidence>
<dbReference type="Proteomes" id="UP000829685">
    <property type="component" value="Unassembled WGS sequence"/>
</dbReference>
<dbReference type="EMBL" id="JAFIMR010000002">
    <property type="protein sequence ID" value="KAI1880742.1"/>
    <property type="molecule type" value="Genomic_DNA"/>
</dbReference>
<evidence type="ECO:0000313" key="1">
    <source>
        <dbReference type="EMBL" id="KAI1880742.1"/>
    </source>
</evidence>
<sequence length="122" mass="13310">MAFTTWPSDDTHRVSAYALSSLPSGQVLTQQLAPQHHNPRPSNLIAEIETFIGDVQKIHDGLPGLPVRSVLYHPWQNFALGLSKGAGLDEVIVHAGPCIHNTFVDEYGVAGIIHELLYFEAG</sequence>